<gene>
    <name evidence="1" type="ORF">NQF87_02520</name>
</gene>
<accession>A0ABT3WDI9</accession>
<sequence>MAHFQTVPAVETGLRLTLPTGDAIPCQRHNKGWYNFVLPAETAYICLDMSAPDLSGFTLVELTLFVGAQEWSLPIPSARRGDATRNVEINLPAMPYWVQGLLCIRLEQAEQAA</sequence>
<proteinExistence type="predicted"/>
<keyword evidence="2" id="KW-1185">Reference proteome</keyword>
<comment type="caution">
    <text evidence="1">The sequence shown here is derived from an EMBL/GenBank/DDBJ whole genome shotgun (WGS) entry which is preliminary data.</text>
</comment>
<organism evidence="1 2">
    <name type="scientific">Bombella dulcis</name>
    <dbReference type="NCBI Taxonomy" id="2967339"/>
    <lineage>
        <taxon>Bacteria</taxon>
        <taxon>Pseudomonadati</taxon>
        <taxon>Pseudomonadota</taxon>
        <taxon>Alphaproteobacteria</taxon>
        <taxon>Acetobacterales</taxon>
        <taxon>Acetobacteraceae</taxon>
        <taxon>Bombella</taxon>
    </lineage>
</organism>
<protein>
    <submittedName>
        <fullName evidence="1">Uncharacterized protein</fullName>
    </submittedName>
</protein>
<evidence type="ECO:0000313" key="2">
    <source>
        <dbReference type="Proteomes" id="UP001165633"/>
    </source>
</evidence>
<evidence type="ECO:0000313" key="1">
    <source>
        <dbReference type="EMBL" id="MCX5615857.1"/>
    </source>
</evidence>
<dbReference type="Proteomes" id="UP001165633">
    <property type="component" value="Unassembled WGS sequence"/>
</dbReference>
<name>A0ABT3WDI9_9PROT</name>
<dbReference type="RefSeq" id="WP_266126843.1">
    <property type="nucleotide sequence ID" value="NZ_JANIDV010000001.1"/>
</dbReference>
<dbReference type="EMBL" id="JANIDV010000001">
    <property type="protein sequence ID" value="MCX5615857.1"/>
    <property type="molecule type" value="Genomic_DNA"/>
</dbReference>
<reference evidence="1" key="1">
    <citation type="submission" date="2022-07" db="EMBL/GenBank/DDBJ databases">
        <title>Bombella genomes.</title>
        <authorList>
            <person name="Harer L."/>
            <person name="Styblova S."/>
            <person name="Ehrmann M."/>
        </authorList>
    </citation>
    <scope>NUCLEOTIDE SEQUENCE</scope>
    <source>
        <strain evidence="1">TMW 2.2559</strain>
    </source>
</reference>